<protein>
    <submittedName>
        <fullName evidence="2">Uncharacterized protein</fullName>
    </submittedName>
</protein>
<proteinExistence type="predicted"/>
<organism evidence="2 3">
    <name type="scientific">Kingdonia uniflora</name>
    <dbReference type="NCBI Taxonomy" id="39325"/>
    <lineage>
        <taxon>Eukaryota</taxon>
        <taxon>Viridiplantae</taxon>
        <taxon>Streptophyta</taxon>
        <taxon>Embryophyta</taxon>
        <taxon>Tracheophyta</taxon>
        <taxon>Spermatophyta</taxon>
        <taxon>Magnoliopsida</taxon>
        <taxon>Ranunculales</taxon>
        <taxon>Circaeasteraceae</taxon>
        <taxon>Kingdonia</taxon>
    </lineage>
</organism>
<dbReference type="Proteomes" id="UP000541444">
    <property type="component" value="Unassembled WGS sequence"/>
</dbReference>
<name>A0A7J7NM08_9MAGN</name>
<keyword evidence="3" id="KW-1185">Reference proteome</keyword>
<gene>
    <name evidence="2" type="ORF">GIB67_011624</name>
</gene>
<reference evidence="2 3" key="1">
    <citation type="journal article" date="2020" name="IScience">
        <title>Genome Sequencing of the Endangered Kingdonia uniflora (Circaeasteraceae, Ranunculales) Reveals Potential Mechanisms of Evolutionary Specialization.</title>
        <authorList>
            <person name="Sun Y."/>
            <person name="Deng T."/>
            <person name="Zhang A."/>
            <person name="Moore M.J."/>
            <person name="Landis J.B."/>
            <person name="Lin N."/>
            <person name="Zhang H."/>
            <person name="Zhang X."/>
            <person name="Huang J."/>
            <person name="Zhang X."/>
            <person name="Sun H."/>
            <person name="Wang H."/>
        </authorList>
    </citation>
    <scope>NUCLEOTIDE SEQUENCE [LARGE SCALE GENOMIC DNA]</scope>
    <source>
        <strain evidence="2">TB1705</strain>
        <tissue evidence="2">Leaf</tissue>
    </source>
</reference>
<feature type="transmembrane region" description="Helical" evidence="1">
    <location>
        <begin position="40"/>
        <end position="61"/>
    </location>
</feature>
<feature type="transmembrane region" description="Helical" evidence="1">
    <location>
        <begin position="12"/>
        <end position="34"/>
    </location>
</feature>
<dbReference type="EMBL" id="JACGCM010000704">
    <property type="protein sequence ID" value="KAF6168239.1"/>
    <property type="molecule type" value="Genomic_DNA"/>
</dbReference>
<sequence length="62" mass="7737">MFLRAIGTNWMEYYSYMILMTPIYKYYFLVNLIYGLMNPLFFLLFLLYICSFSIWNNCIWIF</sequence>
<keyword evidence="1" id="KW-0472">Membrane</keyword>
<dbReference type="AlphaFoldDB" id="A0A7J7NM08"/>
<comment type="caution">
    <text evidence="2">The sequence shown here is derived from an EMBL/GenBank/DDBJ whole genome shotgun (WGS) entry which is preliminary data.</text>
</comment>
<evidence type="ECO:0000313" key="2">
    <source>
        <dbReference type="EMBL" id="KAF6168239.1"/>
    </source>
</evidence>
<accession>A0A7J7NM08</accession>
<evidence type="ECO:0000313" key="3">
    <source>
        <dbReference type="Proteomes" id="UP000541444"/>
    </source>
</evidence>
<keyword evidence="1" id="KW-1133">Transmembrane helix</keyword>
<evidence type="ECO:0000256" key="1">
    <source>
        <dbReference type="SAM" id="Phobius"/>
    </source>
</evidence>
<keyword evidence="1" id="KW-0812">Transmembrane</keyword>